<dbReference type="EMBL" id="OZ020112">
    <property type="protein sequence ID" value="CAK9265266.1"/>
    <property type="molecule type" value="Genomic_DNA"/>
</dbReference>
<feature type="domain" description="SPX" evidence="1">
    <location>
        <begin position="2"/>
        <end position="244"/>
    </location>
</feature>
<dbReference type="PANTHER" id="PTHR10783">
    <property type="entry name" value="XENOTROPIC AND POLYTROPIC RETROVIRUS RECEPTOR 1-RELATED"/>
    <property type="match status" value="1"/>
</dbReference>
<evidence type="ECO:0000313" key="2">
    <source>
        <dbReference type="EMBL" id="CAK9265266.1"/>
    </source>
</evidence>
<reference evidence="2" key="1">
    <citation type="submission" date="2024-02" db="EMBL/GenBank/DDBJ databases">
        <authorList>
            <consortium name="ELIXIR-Norway"/>
            <consortium name="Elixir Norway"/>
        </authorList>
    </citation>
    <scope>NUCLEOTIDE SEQUENCE</scope>
</reference>
<keyword evidence="3" id="KW-1185">Reference proteome</keyword>
<organism evidence="2 3">
    <name type="scientific">Sphagnum jensenii</name>
    <dbReference type="NCBI Taxonomy" id="128206"/>
    <lineage>
        <taxon>Eukaryota</taxon>
        <taxon>Viridiplantae</taxon>
        <taxon>Streptophyta</taxon>
        <taxon>Embryophyta</taxon>
        <taxon>Bryophyta</taxon>
        <taxon>Sphagnophytina</taxon>
        <taxon>Sphagnopsida</taxon>
        <taxon>Sphagnales</taxon>
        <taxon>Sphagnaceae</taxon>
        <taxon>Sphagnum</taxon>
    </lineage>
</organism>
<dbReference type="InterPro" id="IPR004331">
    <property type="entry name" value="SPX_dom"/>
</dbReference>
<dbReference type="Proteomes" id="UP001497444">
    <property type="component" value="Chromosome 17"/>
</dbReference>
<name>A0ABP0WEI7_9BRYO</name>
<dbReference type="PROSITE" id="PS51382">
    <property type="entry name" value="SPX"/>
    <property type="match status" value="1"/>
</dbReference>
<protein>
    <recommendedName>
        <fullName evidence="1">SPX domain-containing protein</fullName>
    </recommendedName>
</protein>
<sequence length="244" mass="27448">MVKFSKQLDMQRVPEWRSAYCQYKLLTKDLKLITFNWHLMPECPVAPSNPPFALTRRKSPWSSVDVIKVHCQQPENTDLPVYYTELLAPVAPAAYLKRLFSSLDAELDKVNTLYKTKEEFLQLNLLVSTESGCLEKNQVLLDSIVEASCNGESTLPDLNLDEDTVQGRELNDTGLKEGIIPVGALKGASMNKNLQTLEESSTMHLMKEIQELPVSTDPKDSVTQTAMLCAPSTMRSYRNEMGKC</sequence>
<evidence type="ECO:0000313" key="3">
    <source>
        <dbReference type="Proteomes" id="UP001497444"/>
    </source>
</evidence>
<evidence type="ECO:0000259" key="1">
    <source>
        <dbReference type="PROSITE" id="PS51382"/>
    </source>
</evidence>
<gene>
    <name evidence="2" type="ORF">CSSPJE1EN1_LOCUS10744</name>
</gene>
<proteinExistence type="predicted"/>
<dbReference type="PANTHER" id="PTHR10783:SF103">
    <property type="entry name" value="SOLUTE CARRIER FAMILY 53 MEMBER 1"/>
    <property type="match status" value="1"/>
</dbReference>
<accession>A0ABP0WEI7</accession>
<dbReference type="Pfam" id="PF03105">
    <property type="entry name" value="SPX"/>
    <property type="match status" value="1"/>
</dbReference>